<evidence type="ECO:0000313" key="2">
    <source>
        <dbReference type="WBParaSite" id="PS1159_v2.g4300.t1"/>
    </source>
</evidence>
<reference evidence="2" key="1">
    <citation type="submission" date="2022-11" db="UniProtKB">
        <authorList>
            <consortium name="WormBaseParasite"/>
        </authorList>
    </citation>
    <scope>IDENTIFICATION</scope>
</reference>
<name>A0AC35GFH3_9BILA</name>
<dbReference type="Proteomes" id="UP000887580">
    <property type="component" value="Unplaced"/>
</dbReference>
<protein>
    <submittedName>
        <fullName evidence="2">Uncharacterized protein</fullName>
    </submittedName>
</protein>
<accession>A0AC35GFH3</accession>
<dbReference type="WBParaSite" id="PS1159_v2.g4300.t1">
    <property type="protein sequence ID" value="PS1159_v2.g4300.t1"/>
    <property type="gene ID" value="PS1159_v2.g4300"/>
</dbReference>
<evidence type="ECO:0000313" key="1">
    <source>
        <dbReference type="Proteomes" id="UP000887580"/>
    </source>
</evidence>
<sequence length="76" mass="7870">MSSKSKNGSLKNGLFNQSSITSTSSISSNNSTSTASLSGMPSTSKSNNGVGASKYTSFPSRSSVKSLSHLVNKLYE</sequence>
<proteinExistence type="predicted"/>
<organism evidence="1 2">
    <name type="scientific">Panagrolaimus sp. PS1159</name>
    <dbReference type="NCBI Taxonomy" id="55785"/>
    <lineage>
        <taxon>Eukaryota</taxon>
        <taxon>Metazoa</taxon>
        <taxon>Ecdysozoa</taxon>
        <taxon>Nematoda</taxon>
        <taxon>Chromadorea</taxon>
        <taxon>Rhabditida</taxon>
        <taxon>Tylenchina</taxon>
        <taxon>Panagrolaimomorpha</taxon>
        <taxon>Panagrolaimoidea</taxon>
        <taxon>Panagrolaimidae</taxon>
        <taxon>Panagrolaimus</taxon>
    </lineage>
</organism>